<dbReference type="Pfam" id="PF01630">
    <property type="entry name" value="Glyco_hydro_56"/>
    <property type="match status" value="1"/>
</dbReference>
<dbReference type="PANTHER" id="PTHR11769">
    <property type="entry name" value="HYALURONIDASE"/>
    <property type="match status" value="1"/>
</dbReference>
<sequence>MARSKTRSPPDPRPEPQWTPHTLWSCVSAAKVSLDRPQVQPSLLVAIFIYLLSAFPDICVAAPPRPAGPPLLSGQPFIIFWGVPDSSCPNRPDPRSFGMERKGRVEVFYENTLGKYPYLVDKDTPVNGGLPQHTKLDSHLQKSQQDLELALPAPRYLGLGVLHWTEWVPQWTRNTERKTMYLEASRELMKTFFPKWSPEEVEKWSQVDFEAAAQSVMTETLREVKRLRPKALWGFSTFPSCYNGDSAQTVLANYTGQCPAAEMALNDELLWLWKRSSALYPLLTLEKLQSGTSGAMLYLSSQIKEALRVSSLELEFDLPVFPLIKSVYMSTNTFLSQTDLVNTIGESAALGAAGVVVWERTEAKTERECQDLAEFVRKVLGPYSINVTTASRLCSASLCQGKGRCVRQKLESSAYLHLPAPPEAVEKVTQKAEAEKATDQTATEVKPAEPDPAEIWKRDFQCQWYKTTDGDVSDQQSPQDGASAGEKTGNLETVETATAFSFSSTTKGASDTGFSSSGSLRPMDPPEGAKDRGGDSPCPPRLTLLLVLVTGSIYLEL</sequence>
<name>A0A3P8V4I7_CYNSE</name>
<evidence type="ECO:0000256" key="6">
    <source>
        <dbReference type="RuleBase" id="RU610713"/>
    </source>
</evidence>
<keyword evidence="4" id="KW-1015">Disulfide bond</keyword>
<dbReference type="Ensembl" id="ENSCSET00000009587.1">
    <property type="protein sequence ID" value="ENSCSEP00000009476.1"/>
    <property type="gene ID" value="ENSCSEG00000006081.1"/>
</dbReference>
<dbReference type="OrthoDB" id="8951657at2759"/>
<dbReference type="InterPro" id="IPR017853">
    <property type="entry name" value="GH"/>
</dbReference>
<dbReference type="OMA" id="QWSRNRE"/>
<keyword evidence="3 6" id="KW-0378">Hydrolase</keyword>
<dbReference type="EC" id="3.2.1.35" evidence="6"/>
<evidence type="ECO:0000256" key="2">
    <source>
        <dbReference type="ARBA" id="ARBA00008871"/>
    </source>
</evidence>
<accession>A0A3P8V4I7</accession>
<dbReference type="STRING" id="244447.ENSCSEP00000009476"/>
<dbReference type="GO" id="GO:0004415">
    <property type="term" value="F:hyalurononglucosaminidase activity"/>
    <property type="evidence" value="ECO:0007669"/>
    <property type="project" value="UniProtKB-UniRule"/>
</dbReference>
<dbReference type="GO" id="GO:0030214">
    <property type="term" value="P:hyaluronan catabolic process"/>
    <property type="evidence" value="ECO:0007669"/>
    <property type="project" value="TreeGrafter"/>
</dbReference>
<feature type="compositionally biased region" description="Low complexity" evidence="7">
    <location>
        <begin position="496"/>
        <end position="506"/>
    </location>
</feature>
<evidence type="ECO:0000256" key="1">
    <source>
        <dbReference type="ARBA" id="ARBA00000251"/>
    </source>
</evidence>
<keyword evidence="5 6" id="KW-0326">Glycosidase</keyword>
<dbReference type="GO" id="GO:0005975">
    <property type="term" value="P:carbohydrate metabolic process"/>
    <property type="evidence" value="ECO:0007669"/>
    <property type="project" value="InterPro"/>
</dbReference>
<dbReference type="GO" id="GO:0031410">
    <property type="term" value="C:cytoplasmic vesicle"/>
    <property type="evidence" value="ECO:0007669"/>
    <property type="project" value="TreeGrafter"/>
</dbReference>
<keyword evidence="9" id="KW-1185">Reference proteome</keyword>
<evidence type="ECO:0000256" key="4">
    <source>
        <dbReference type="ARBA" id="ARBA00023157"/>
    </source>
</evidence>
<feature type="region of interest" description="Disordered" evidence="7">
    <location>
        <begin position="468"/>
        <end position="537"/>
    </location>
</feature>
<feature type="region of interest" description="Disordered" evidence="7">
    <location>
        <begin position="429"/>
        <end position="452"/>
    </location>
</feature>
<evidence type="ECO:0000313" key="8">
    <source>
        <dbReference type="Ensembl" id="ENSCSEP00000009472.1"/>
    </source>
</evidence>
<evidence type="ECO:0000256" key="7">
    <source>
        <dbReference type="SAM" id="MobiDB-lite"/>
    </source>
</evidence>
<evidence type="ECO:0000256" key="5">
    <source>
        <dbReference type="ARBA" id="ARBA00023295"/>
    </source>
</evidence>
<dbReference type="Gene3D" id="3.20.20.70">
    <property type="entry name" value="Aldolase class I"/>
    <property type="match status" value="1"/>
</dbReference>
<dbReference type="GeneTree" id="ENSGT01020000230364"/>
<comment type="similarity">
    <text evidence="2 6">Belongs to the glycosyl hydrolase 56 family.</text>
</comment>
<dbReference type="PRINTS" id="PR00846">
    <property type="entry name" value="GLHYDRLASE56"/>
</dbReference>
<dbReference type="SUPFAM" id="SSF51445">
    <property type="entry name" value="(Trans)glycosidases"/>
    <property type="match status" value="1"/>
</dbReference>
<proteinExistence type="inferred from homology"/>
<reference evidence="8 9" key="1">
    <citation type="journal article" date="2014" name="Nat. Genet.">
        <title>Whole-genome sequence of a flatfish provides insights into ZW sex chromosome evolution and adaptation to a benthic lifestyle.</title>
        <authorList>
            <person name="Chen S."/>
            <person name="Zhang G."/>
            <person name="Shao C."/>
            <person name="Huang Q."/>
            <person name="Liu G."/>
            <person name="Zhang P."/>
            <person name="Song W."/>
            <person name="An N."/>
            <person name="Chalopin D."/>
            <person name="Volff J.N."/>
            <person name="Hong Y."/>
            <person name="Li Q."/>
            <person name="Sha Z."/>
            <person name="Zhou H."/>
            <person name="Xie M."/>
            <person name="Yu Q."/>
            <person name="Liu Y."/>
            <person name="Xiang H."/>
            <person name="Wang N."/>
            <person name="Wu K."/>
            <person name="Yang C."/>
            <person name="Zhou Q."/>
            <person name="Liao X."/>
            <person name="Yang L."/>
            <person name="Hu Q."/>
            <person name="Zhang J."/>
            <person name="Meng L."/>
            <person name="Jin L."/>
            <person name="Tian Y."/>
            <person name="Lian J."/>
            <person name="Yang J."/>
            <person name="Miao G."/>
            <person name="Liu S."/>
            <person name="Liang Z."/>
            <person name="Yan F."/>
            <person name="Li Y."/>
            <person name="Sun B."/>
            <person name="Zhang H."/>
            <person name="Zhang J."/>
            <person name="Zhu Y."/>
            <person name="Du M."/>
            <person name="Zhao Y."/>
            <person name="Schartl M."/>
            <person name="Tang Q."/>
            <person name="Wang J."/>
        </authorList>
    </citation>
    <scope>NUCLEOTIDE SEQUENCE</scope>
</reference>
<dbReference type="InterPro" id="IPR018155">
    <property type="entry name" value="Hyaluronidase"/>
</dbReference>
<feature type="compositionally biased region" description="Polar residues" evidence="7">
    <location>
        <begin position="507"/>
        <end position="519"/>
    </location>
</feature>
<protein>
    <recommendedName>
        <fullName evidence="6">Hyaluronidase</fullName>
        <ecNumber evidence="6">3.2.1.35</ecNumber>
    </recommendedName>
</protein>
<evidence type="ECO:0000256" key="3">
    <source>
        <dbReference type="ARBA" id="ARBA00022801"/>
    </source>
</evidence>
<comment type="catalytic activity">
    <reaction evidence="1 6">
        <text>Random hydrolysis of (1-&gt;4)-linkages between N-acetyl-beta-D-glucosamine and D-glucuronate residues in hyaluronate.</text>
        <dbReference type="EC" id="3.2.1.35"/>
    </reaction>
</comment>
<dbReference type="Ensembl" id="ENSCSET00000009584.1">
    <property type="protein sequence ID" value="ENSCSEP00000009472.1"/>
    <property type="gene ID" value="ENSCSEG00000006081.1"/>
</dbReference>
<dbReference type="PANTHER" id="PTHR11769:SF36">
    <property type="entry name" value="HYALURONIDASE"/>
    <property type="match status" value="1"/>
</dbReference>
<dbReference type="InterPro" id="IPR013785">
    <property type="entry name" value="Aldolase_TIM"/>
</dbReference>
<dbReference type="AlphaFoldDB" id="A0A3P8V4I7"/>
<dbReference type="RefSeq" id="XP_016891183.1">
    <property type="nucleotide sequence ID" value="XM_017035694.2"/>
</dbReference>
<dbReference type="KEGG" id="csem:103385031"/>
<dbReference type="GeneID" id="103385031"/>
<dbReference type="Proteomes" id="UP000265120">
    <property type="component" value="Chromosome 10"/>
</dbReference>
<dbReference type="FunFam" id="3.20.20.70:FF:000065">
    <property type="entry name" value="Hyaluronidase"/>
    <property type="match status" value="1"/>
</dbReference>
<organism evidence="8 9">
    <name type="scientific">Cynoglossus semilaevis</name>
    <name type="common">Tongue sole</name>
    <dbReference type="NCBI Taxonomy" id="244447"/>
    <lineage>
        <taxon>Eukaryota</taxon>
        <taxon>Metazoa</taxon>
        <taxon>Chordata</taxon>
        <taxon>Craniata</taxon>
        <taxon>Vertebrata</taxon>
        <taxon>Euteleostomi</taxon>
        <taxon>Actinopterygii</taxon>
        <taxon>Neopterygii</taxon>
        <taxon>Teleostei</taxon>
        <taxon>Neoteleostei</taxon>
        <taxon>Acanthomorphata</taxon>
        <taxon>Carangaria</taxon>
        <taxon>Pleuronectiformes</taxon>
        <taxon>Pleuronectoidei</taxon>
        <taxon>Cynoglossidae</taxon>
        <taxon>Cynoglossinae</taxon>
        <taxon>Cynoglossus</taxon>
    </lineage>
</organism>
<feature type="compositionally biased region" description="Basic and acidic residues" evidence="7">
    <location>
        <begin position="429"/>
        <end position="438"/>
    </location>
</feature>
<evidence type="ECO:0000313" key="9">
    <source>
        <dbReference type="Proteomes" id="UP000265120"/>
    </source>
</evidence>
<reference evidence="8" key="2">
    <citation type="submission" date="2025-05" db="UniProtKB">
        <authorList>
            <consortium name="Ensembl"/>
        </authorList>
    </citation>
    <scope>IDENTIFICATION</scope>
</reference>